<dbReference type="AlphaFoldDB" id="A0A7X0JQC4"/>
<protein>
    <submittedName>
        <fullName evidence="1">Uncharacterized protein</fullName>
    </submittedName>
</protein>
<reference evidence="1 2" key="1">
    <citation type="submission" date="2020-08" db="EMBL/GenBank/DDBJ databases">
        <title>The Agave Microbiome: Exploring the role of microbial communities in plant adaptations to desert environments.</title>
        <authorList>
            <person name="Partida-Martinez L.P."/>
        </authorList>
    </citation>
    <scope>NUCLEOTIDE SEQUENCE [LARGE SCALE GENOMIC DNA]</scope>
    <source>
        <strain evidence="1 2">AS3.12</strain>
    </source>
</reference>
<sequence length="196" mass="21876">MIVTEWETIMHYIKKFGWLCSNIMHWVFSFIGELFRGILSIFGIHPQPPNERHEDIQPEDITHAYQDAAAARSVTDNLQPSLDARLDAVYAYARAAAEDRGAIDLSALPEDEQNWLMALSDADLTRMAVSGRLGCITALVHKSVAQMTVKARTNRAVIEPEPIAPAVPKLDLLRDAYRSRRVGGHPHPSFKPAGLH</sequence>
<dbReference type="EMBL" id="JACHBU010000012">
    <property type="protein sequence ID" value="MBB6510937.1"/>
    <property type="molecule type" value="Genomic_DNA"/>
</dbReference>
<proteinExistence type="predicted"/>
<dbReference type="Proteomes" id="UP000585437">
    <property type="component" value="Unassembled WGS sequence"/>
</dbReference>
<gene>
    <name evidence="1" type="ORF">F4695_004329</name>
</gene>
<organism evidence="1 2">
    <name type="scientific">Rhizobium soli</name>
    <dbReference type="NCBI Taxonomy" id="424798"/>
    <lineage>
        <taxon>Bacteria</taxon>
        <taxon>Pseudomonadati</taxon>
        <taxon>Pseudomonadota</taxon>
        <taxon>Alphaproteobacteria</taxon>
        <taxon>Hyphomicrobiales</taxon>
        <taxon>Rhizobiaceae</taxon>
        <taxon>Rhizobium/Agrobacterium group</taxon>
        <taxon>Rhizobium</taxon>
    </lineage>
</organism>
<evidence type="ECO:0000313" key="2">
    <source>
        <dbReference type="Proteomes" id="UP000585437"/>
    </source>
</evidence>
<keyword evidence="2" id="KW-1185">Reference proteome</keyword>
<name>A0A7X0JQC4_9HYPH</name>
<accession>A0A7X0JQC4</accession>
<evidence type="ECO:0000313" key="1">
    <source>
        <dbReference type="EMBL" id="MBB6510937.1"/>
    </source>
</evidence>
<dbReference type="RefSeq" id="WP_184655976.1">
    <property type="nucleotide sequence ID" value="NZ_JACHBU010000012.1"/>
</dbReference>
<comment type="caution">
    <text evidence="1">The sequence shown here is derived from an EMBL/GenBank/DDBJ whole genome shotgun (WGS) entry which is preliminary data.</text>
</comment>